<evidence type="ECO:0000256" key="9">
    <source>
        <dbReference type="ARBA" id="ARBA00023002"/>
    </source>
</evidence>
<organism evidence="17 18">
    <name type="scientific">Parabacteroides faecis</name>
    <dbReference type="NCBI Taxonomy" id="1217282"/>
    <lineage>
        <taxon>Bacteria</taxon>
        <taxon>Pseudomonadati</taxon>
        <taxon>Bacteroidota</taxon>
        <taxon>Bacteroidia</taxon>
        <taxon>Bacteroidales</taxon>
        <taxon>Tannerellaceae</taxon>
        <taxon>Parabacteroides</taxon>
    </lineage>
</organism>
<name>A0ABR6KR43_9BACT</name>
<evidence type="ECO:0000256" key="3">
    <source>
        <dbReference type="ARBA" id="ARBA00009716"/>
    </source>
</evidence>
<comment type="cofactor">
    <cofactor evidence="1">
        <name>FMN</name>
        <dbReference type="ChEBI" id="CHEBI:58210"/>
    </cofactor>
</comment>
<dbReference type="CDD" id="cd00713">
    <property type="entry name" value="GltS"/>
    <property type="match status" value="1"/>
</dbReference>
<comment type="similarity">
    <text evidence="3">Belongs to the glutamate synthase family.</text>
</comment>
<evidence type="ECO:0000256" key="1">
    <source>
        <dbReference type="ARBA" id="ARBA00001917"/>
    </source>
</evidence>
<dbReference type="NCBIfam" id="NF008730">
    <property type="entry name" value="PRK11750.1"/>
    <property type="match status" value="1"/>
</dbReference>
<evidence type="ECO:0000256" key="14">
    <source>
        <dbReference type="ARBA" id="ARBA00029440"/>
    </source>
</evidence>
<comment type="caution">
    <text evidence="17">The sequence shown here is derived from an EMBL/GenBank/DDBJ whole genome shotgun (WGS) entry which is preliminary data.</text>
</comment>
<gene>
    <name evidence="17" type="ORF">GGQ57_003901</name>
</gene>
<accession>A0ABR6KR43</accession>
<keyword evidence="7" id="KW-0479">Metal-binding</keyword>
<dbReference type="RefSeq" id="WP_183671821.1">
    <property type="nucleotide sequence ID" value="NZ_BMPB01000011.1"/>
</dbReference>
<protein>
    <submittedName>
        <fullName evidence="17">Glutamate synthase (NADPH/NADH) large chain</fullName>
        <ecNumber evidence="17">1.4.1.13</ecNumber>
        <ecNumber evidence="17">1.4.1.14</ecNumber>
    </submittedName>
</protein>
<dbReference type="InterPro" id="IPR036485">
    <property type="entry name" value="Glu_synth_asu_C_sf"/>
</dbReference>
<dbReference type="EC" id="1.4.1.13" evidence="17"/>
<keyword evidence="6" id="KW-0288">FMN</keyword>
<comment type="cofactor">
    <cofactor evidence="2">
        <name>[3Fe-4S] cluster</name>
        <dbReference type="ChEBI" id="CHEBI:21137"/>
    </cofactor>
</comment>
<evidence type="ECO:0000313" key="17">
    <source>
        <dbReference type="EMBL" id="MBB4623977.1"/>
    </source>
</evidence>
<dbReference type="CDD" id="cd00982">
    <property type="entry name" value="gltB_C"/>
    <property type="match status" value="1"/>
</dbReference>
<evidence type="ECO:0000256" key="5">
    <source>
        <dbReference type="ARBA" id="ARBA00022630"/>
    </source>
</evidence>
<dbReference type="InterPro" id="IPR050711">
    <property type="entry name" value="ET-N_metabolism_enzyme"/>
</dbReference>
<evidence type="ECO:0000256" key="10">
    <source>
        <dbReference type="ARBA" id="ARBA00023004"/>
    </source>
</evidence>
<dbReference type="CDD" id="cd02808">
    <property type="entry name" value="GltS_FMN"/>
    <property type="match status" value="1"/>
</dbReference>
<keyword evidence="11" id="KW-0411">Iron-sulfur</keyword>
<dbReference type="Gene3D" id="2.160.20.60">
    <property type="entry name" value="Glutamate synthase, alpha subunit, C-terminal domain"/>
    <property type="match status" value="1"/>
</dbReference>
<keyword evidence="12" id="KW-0314">Glutamate biosynthesis</keyword>
<keyword evidence="4" id="KW-0028">Amino-acid biosynthesis</keyword>
<dbReference type="Proteomes" id="UP000533637">
    <property type="component" value="Unassembled WGS sequence"/>
</dbReference>
<dbReference type="InterPro" id="IPR002932">
    <property type="entry name" value="Glu_synthdom"/>
</dbReference>
<dbReference type="Pfam" id="PF01493">
    <property type="entry name" value="GXGXG"/>
    <property type="match status" value="1"/>
</dbReference>
<dbReference type="GO" id="GO:0004355">
    <property type="term" value="F:glutamate synthase (NADPH) activity"/>
    <property type="evidence" value="ECO:0007669"/>
    <property type="project" value="UniProtKB-EC"/>
</dbReference>
<dbReference type="InterPro" id="IPR013785">
    <property type="entry name" value="Aldolase_TIM"/>
</dbReference>
<dbReference type="SUPFAM" id="SSF56235">
    <property type="entry name" value="N-terminal nucleophile aminohydrolases (Ntn hydrolases)"/>
    <property type="match status" value="1"/>
</dbReference>
<evidence type="ECO:0000313" key="18">
    <source>
        <dbReference type="Proteomes" id="UP000533637"/>
    </source>
</evidence>
<evidence type="ECO:0000256" key="15">
    <source>
        <dbReference type="SAM" id="MobiDB-lite"/>
    </source>
</evidence>
<evidence type="ECO:0000256" key="2">
    <source>
        <dbReference type="ARBA" id="ARBA00001927"/>
    </source>
</evidence>
<evidence type="ECO:0000256" key="7">
    <source>
        <dbReference type="ARBA" id="ARBA00022723"/>
    </source>
</evidence>
<dbReference type="Gene3D" id="3.20.20.70">
    <property type="entry name" value="Aldolase class I"/>
    <property type="match status" value="2"/>
</dbReference>
<feature type="domain" description="Glutamine amidotransferase type-2" evidence="16">
    <location>
        <begin position="23"/>
        <end position="414"/>
    </location>
</feature>
<feature type="region of interest" description="Disordered" evidence="15">
    <location>
        <begin position="897"/>
        <end position="916"/>
    </location>
</feature>
<evidence type="ECO:0000256" key="8">
    <source>
        <dbReference type="ARBA" id="ARBA00022962"/>
    </source>
</evidence>
<reference evidence="17 18" key="1">
    <citation type="submission" date="2020-08" db="EMBL/GenBank/DDBJ databases">
        <title>Genomic Encyclopedia of Type Strains, Phase IV (KMG-IV): sequencing the most valuable type-strain genomes for metagenomic binning, comparative biology and taxonomic classification.</title>
        <authorList>
            <person name="Goeker M."/>
        </authorList>
    </citation>
    <scope>NUCLEOTIDE SEQUENCE [LARGE SCALE GENOMIC DNA]</scope>
    <source>
        <strain evidence="17 18">DSM 102983</strain>
    </source>
</reference>
<evidence type="ECO:0000256" key="11">
    <source>
        <dbReference type="ARBA" id="ARBA00023014"/>
    </source>
</evidence>
<evidence type="ECO:0000256" key="13">
    <source>
        <dbReference type="ARBA" id="ARBA00023291"/>
    </source>
</evidence>
<dbReference type="PROSITE" id="PS51278">
    <property type="entry name" value="GATASE_TYPE_2"/>
    <property type="match status" value="1"/>
</dbReference>
<dbReference type="EMBL" id="JACHOC010000008">
    <property type="protein sequence ID" value="MBB4623977.1"/>
    <property type="molecule type" value="Genomic_DNA"/>
</dbReference>
<sequence length="1514" mass="168103">MKEQIYLNRKQGLYDPANEHDACGVGMLVNIHGGKSHDIVESALKVLENMRHRGAEGADNKTGDGAGILLQIPHEFILLQGIPVPEKGKYGTGLVFLPKDETQRSAILSIMIEEIEKEGLTLMHLRKVPVNSDILGKDALATEPDIKQLFVTGCDNQQELELKLYVIRKRIENKVATSDLPGRNDFYVTSLSTKNIVYKGMLESMQLRHYFPDLTNNYFTSGLALVHSRFSTNTFPTWSLAQPFRLLAHNGEINTIRGNRGWMEARESVLTSPTIGNIESIRPIIQPGMSDSASLDNVLEFLVASGLSLPHAMAMLVPESTNEKNPISDDLKAFYEYHSILMEPWDGPAALLFSDGRFAGGMLDRNGLRPARYLITKNDMMLVASEVGVMDFEANEIKEKGRLQPGKILMVDTEKGEIYYDGELKKQLAEAKPYKTWLSNNRVELDELKSGRKVPHTVENYSKMLRTFGYSREDVEKIIMPMCTGGAEPVGSMGNDTPLAVLSDRPQLLFNYFRQQFAQVTNPPIDPIREELVMSLEEYIGAVGNNILVPSESHCKMVRLNHPILTNTQLDLLCNIRYKGFNAVKLPMLFEVEKGREGLKAALDELCKQAEQSVTDGVNYIILSDKNVDERRAPIPSLLAVSAVHHHLISVQKRVQTALVVETGEMREVMHAALLLGYGASAINPYMVFAILKELEGKHEIQLNYETARKNYVKSICKGLFKVMSKMGISTIRSYRGAKLFEAVGLDAGLARTYFGGTTSNVGGIRLDEIARDAIVQHQQAFNLPVDEMLEHKGIYSFRKDGEKHAWNPETISTLQLATRLGSYKKFKEYTHMVDEKESPIFLRDFLTFKKQKSIPVEQVEPASEIMKRFVTGAMSFGSISKEAHETMAMAMNKIHGRSNTGEGGEDPVRFTPRKDGSSLRSAIKQVASGRFGVTTEYLVNADEIQIKVAQGAKPGEGGQLPGYKVNDIIARTRHSIPGISLISPPPHHDIYSIEDLAQLIFDLKNVNPKAEISVKLVSESGVGTIAAGVAKAKADRIVISGAEGGTGASPISSIRYAGLPPELGLSETQQTLVMNNLRGQVRLQTDGQLKTGRDIVLMAMLGAEEFGFATSALIVLGCVMMRKCHMNTCPVGVATQDEELRKRFHGRHEYLVNFFTFLAEEVREYLAEMGYSKLDDIIGRTDFIIRKGTQNTQTGADQKTTNSKYDLLDFTHLLHLPEQAAHTAIHHLTNQVHQIENVKDVDIIRHAQAAIEQQQEVSLDYAIANTDRSVGAMLSGEIAKRYGNAGLPEHTLNIKFKGSAGQSFGAFLAHGVHFRLEGEANDYLGKGLSGGRISLMPPVRSTFVAEDNTIAGNTLLYGATGGEVYINGRVGERFCVRNSGAIAVVEGVGDHCCEYMTGGRVVVLGRTGRNFAAGMSGGVAYVWNKAGDFDYYCNMEMVELSLIEDSATRKELHELIRKHYHYTGSHLAGKMLDNWDKQVDEFIRIVPIEYKKVLQEEQMKKLQQKIAEMQRDY</sequence>
<keyword evidence="9 17" id="KW-0560">Oxidoreductase</keyword>
<evidence type="ECO:0000256" key="4">
    <source>
        <dbReference type="ARBA" id="ARBA00022605"/>
    </source>
</evidence>
<dbReference type="GO" id="GO:0016040">
    <property type="term" value="F:glutamate synthase (NADH) activity"/>
    <property type="evidence" value="ECO:0007669"/>
    <property type="project" value="UniProtKB-EC"/>
</dbReference>
<keyword evidence="8" id="KW-0315">Glutamine amidotransferase</keyword>
<dbReference type="Pfam" id="PF01645">
    <property type="entry name" value="Glu_synthase"/>
    <property type="match status" value="1"/>
</dbReference>
<dbReference type="Gene3D" id="3.60.20.10">
    <property type="entry name" value="Glutamine Phosphoribosylpyrophosphate, subunit 1, domain 1"/>
    <property type="match status" value="1"/>
</dbReference>
<keyword evidence="5" id="KW-0285">Flavoprotein</keyword>
<dbReference type="InterPro" id="IPR002489">
    <property type="entry name" value="Glu_synth_asu_C"/>
</dbReference>
<proteinExistence type="inferred from homology"/>
<dbReference type="InterPro" id="IPR017932">
    <property type="entry name" value="GATase_2_dom"/>
</dbReference>
<keyword evidence="10" id="KW-0408">Iron</keyword>
<dbReference type="Pfam" id="PF00310">
    <property type="entry name" value="GATase_2"/>
    <property type="match status" value="1"/>
</dbReference>
<evidence type="ECO:0000256" key="12">
    <source>
        <dbReference type="ARBA" id="ARBA00023164"/>
    </source>
</evidence>
<dbReference type="SUPFAM" id="SSF69336">
    <property type="entry name" value="Alpha subunit of glutamate synthase, C-terminal domain"/>
    <property type="match status" value="1"/>
</dbReference>
<dbReference type="SUPFAM" id="SSF51395">
    <property type="entry name" value="FMN-linked oxidoreductases"/>
    <property type="match status" value="1"/>
</dbReference>
<feature type="compositionally biased region" description="Basic and acidic residues" evidence="15">
    <location>
        <begin position="907"/>
        <end position="916"/>
    </location>
</feature>
<keyword evidence="18" id="KW-1185">Reference proteome</keyword>
<dbReference type="Pfam" id="PF04898">
    <property type="entry name" value="Glu_syn_central"/>
    <property type="match status" value="1"/>
</dbReference>
<dbReference type="PANTHER" id="PTHR11938:SF133">
    <property type="entry name" value="GLUTAMATE SYNTHASE (NADH)"/>
    <property type="match status" value="1"/>
</dbReference>
<dbReference type="EC" id="1.4.1.14" evidence="17"/>
<keyword evidence="13" id="KW-0003">3Fe-4S</keyword>
<dbReference type="PANTHER" id="PTHR11938">
    <property type="entry name" value="FAD NADPH DEHYDROGENASE/OXIDOREDUCTASE"/>
    <property type="match status" value="1"/>
</dbReference>
<evidence type="ECO:0000259" key="16">
    <source>
        <dbReference type="PROSITE" id="PS51278"/>
    </source>
</evidence>
<dbReference type="InterPro" id="IPR006982">
    <property type="entry name" value="Glu_synth_centr_N"/>
</dbReference>
<dbReference type="InterPro" id="IPR029055">
    <property type="entry name" value="Ntn_hydrolases_N"/>
</dbReference>
<comment type="pathway">
    <text evidence="14">Amino-acid biosynthesis.</text>
</comment>
<evidence type="ECO:0000256" key="6">
    <source>
        <dbReference type="ARBA" id="ARBA00022643"/>
    </source>
</evidence>